<dbReference type="RefSeq" id="WP_284343432.1">
    <property type="nucleotide sequence ID" value="NZ_BSNS01000028.1"/>
</dbReference>
<sequence length="182" mass="19999">MGTTLHFTTARDLFDAYEAAQSDIRARPDAEAPLEFLARLAESATPEEAITFGAYLLPRRKAVWWGHECLMSLDHLLTDQDRRMLRLAEIWVAEPEEEHRRQALDEAMVCPNKSPGVWIALAAGWSGGSMTDAGSPTVPPPPFLAPRAVNAGILGVLARVDNSFRRKTLSTFVDMGAALAVR</sequence>
<proteinExistence type="predicted"/>
<dbReference type="Proteomes" id="UP001156691">
    <property type="component" value="Unassembled WGS sequence"/>
</dbReference>
<evidence type="ECO:0000313" key="1">
    <source>
        <dbReference type="EMBL" id="GLQ58039.1"/>
    </source>
</evidence>
<name>A0ABQ5WE34_9HYPH</name>
<accession>A0ABQ5WE34</accession>
<organism evidence="1 2">
    <name type="scientific">Devosia nitrariae</name>
    <dbReference type="NCBI Taxonomy" id="2071872"/>
    <lineage>
        <taxon>Bacteria</taxon>
        <taxon>Pseudomonadati</taxon>
        <taxon>Pseudomonadota</taxon>
        <taxon>Alphaproteobacteria</taxon>
        <taxon>Hyphomicrobiales</taxon>
        <taxon>Devosiaceae</taxon>
        <taxon>Devosia</taxon>
    </lineage>
</organism>
<evidence type="ECO:0000313" key="2">
    <source>
        <dbReference type="Proteomes" id="UP001156691"/>
    </source>
</evidence>
<dbReference type="Pfam" id="PF22011">
    <property type="entry name" value="DUF6931"/>
    <property type="match status" value="1"/>
</dbReference>
<evidence type="ECO:0008006" key="3">
    <source>
        <dbReference type="Google" id="ProtNLM"/>
    </source>
</evidence>
<dbReference type="EMBL" id="BSNS01000028">
    <property type="protein sequence ID" value="GLQ58039.1"/>
    <property type="molecule type" value="Genomic_DNA"/>
</dbReference>
<keyword evidence="2" id="KW-1185">Reference proteome</keyword>
<comment type="caution">
    <text evidence="1">The sequence shown here is derived from an EMBL/GenBank/DDBJ whole genome shotgun (WGS) entry which is preliminary data.</text>
</comment>
<gene>
    <name evidence="1" type="ORF">GCM10010862_52980</name>
</gene>
<reference evidence="2" key="1">
    <citation type="journal article" date="2019" name="Int. J. Syst. Evol. Microbiol.">
        <title>The Global Catalogue of Microorganisms (GCM) 10K type strain sequencing project: providing services to taxonomists for standard genome sequencing and annotation.</title>
        <authorList>
            <consortium name="The Broad Institute Genomics Platform"/>
            <consortium name="The Broad Institute Genome Sequencing Center for Infectious Disease"/>
            <person name="Wu L."/>
            <person name="Ma J."/>
        </authorList>
    </citation>
    <scope>NUCLEOTIDE SEQUENCE [LARGE SCALE GENOMIC DNA]</scope>
    <source>
        <strain evidence="2">NBRC 112416</strain>
    </source>
</reference>
<dbReference type="InterPro" id="IPR053855">
    <property type="entry name" value="DUF6931"/>
</dbReference>
<protein>
    <recommendedName>
        <fullName evidence="3">YecA family protein</fullName>
    </recommendedName>
</protein>